<protein>
    <recommendedName>
        <fullName evidence="3">ABC transporter ATP-binding protein</fullName>
    </recommendedName>
</protein>
<sequence length="102" mass="11355">MSAGQWQRLVCGRALYRRAPLPILDEPTSRTDARGEHAVLLRIRRIAAGRMTVVVTHQLENTPLADRVLVVDEGRVVEHGRYEELVDAGGLFAELVALANDR</sequence>
<dbReference type="Proteomes" id="UP000327143">
    <property type="component" value="Chromosome"/>
</dbReference>
<accession>A0ABX6AB51</accession>
<evidence type="ECO:0000313" key="1">
    <source>
        <dbReference type="EMBL" id="QEU84289.1"/>
    </source>
</evidence>
<proteinExistence type="predicted"/>
<keyword evidence="2" id="KW-1185">Reference proteome</keyword>
<dbReference type="PANTHER" id="PTHR43394:SF1">
    <property type="entry name" value="ATP-BINDING CASSETTE SUB-FAMILY B MEMBER 10, MITOCHONDRIAL"/>
    <property type="match status" value="1"/>
</dbReference>
<dbReference type="InterPro" id="IPR039421">
    <property type="entry name" value="Type_1_exporter"/>
</dbReference>
<dbReference type="SUPFAM" id="SSF52540">
    <property type="entry name" value="P-loop containing nucleoside triphosphate hydrolases"/>
    <property type="match status" value="1"/>
</dbReference>
<evidence type="ECO:0008006" key="3">
    <source>
        <dbReference type="Google" id="ProtNLM"/>
    </source>
</evidence>
<dbReference type="InterPro" id="IPR027417">
    <property type="entry name" value="P-loop_NTPase"/>
</dbReference>
<dbReference type="PANTHER" id="PTHR43394">
    <property type="entry name" value="ATP-DEPENDENT PERMEASE MDL1, MITOCHONDRIAL"/>
    <property type="match status" value="1"/>
</dbReference>
<reference evidence="1 2" key="1">
    <citation type="submission" date="2017-09" db="EMBL/GenBank/DDBJ databases">
        <authorList>
            <person name="Lee N."/>
            <person name="Cho B.-K."/>
        </authorList>
    </citation>
    <scope>NUCLEOTIDE SEQUENCE [LARGE SCALE GENOMIC DNA]</scope>
    <source>
        <strain evidence="1 2">ATCC 39115</strain>
    </source>
</reference>
<dbReference type="EMBL" id="CP023700">
    <property type="protein sequence ID" value="QEU84289.1"/>
    <property type="molecule type" value="Genomic_DNA"/>
</dbReference>
<gene>
    <name evidence="1" type="ORF">CP969_06015</name>
</gene>
<evidence type="ECO:0000313" key="2">
    <source>
        <dbReference type="Proteomes" id="UP000327143"/>
    </source>
</evidence>
<dbReference type="Gene3D" id="3.40.50.300">
    <property type="entry name" value="P-loop containing nucleotide triphosphate hydrolases"/>
    <property type="match status" value="1"/>
</dbReference>
<name>A0ABX6AB51_STRVD</name>
<organism evidence="1 2">
    <name type="scientific">Streptomyces viridosporus T7A</name>
    <dbReference type="NCBI Taxonomy" id="665577"/>
    <lineage>
        <taxon>Bacteria</taxon>
        <taxon>Bacillati</taxon>
        <taxon>Actinomycetota</taxon>
        <taxon>Actinomycetes</taxon>
        <taxon>Kitasatosporales</taxon>
        <taxon>Streptomycetaceae</taxon>
        <taxon>Streptomyces</taxon>
    </lineage>
</organism>